<accession>A0ABN8NJI0</accession>
<evidence type="ECO:0000256" key="3">
    <source>
        <dbReference type="ARBA" id="ARBA00022692"/>
    </source>
</evidence>
<keyword evidence="8" id="KW-0325">Glycoprotein</keyword>
<dbReference type="Pfam" id="PF00001">
    <property type="entry name" value="7tm_1"/>
    <property type="match status" value="2"/>
</dbReference>
<dbReference type="Gene3D" id="1.20.1070.10">
    <property type="entry name" value="Rhodopsin 7-helix transmembrane proteins"/>
    <property type="match status" value="2"/>
</dbReference>
<name>A0ABN8NJI0_9CNID</name>
<keyword evidence="6 10" id="KW-0472">Membrane</keyword>
<keyword evidence="3 10" id="KW-0812">Transmembrane</keyword>
<feature type="domain" description="G-protein coupled receptors family 1 profile" evidence="11">
    <location>
        <begin position="24"/>
        <end position="267"/>
    </location>
</feature>
<feature type="transmembrane region" description="Helical" evidence="10">
    <location>
        <begin position="128"/>
        <end position="152"/>
    </location>
</feature>
<keyword evidence="9" id="KW-0807">Transducer</keyword>
<feature type="transmembrane region" description="Helical" evidence="10">
    <location>
        <begin position="88"/>
        <end position="107"/>
    </location>
</feature>
<comment type="subcellular location">
    <subcellularLocation>
        <location evidence="1">Cell membrane</location>
        <topology evidence="1">Multi-pass membrane protein</topology>
    </subcellularLocation>
</comment>
<dbReference type="InterPro" id="IPR000276">
    <property type="entry name" value="GPCR_Rhodpsn"/>
</dbReference>
<dbReference type="SUPFAM" id="SSF81321">
    <property type="entry name" value="Family A G protein-coupled receptor-like"/>
    <property type="match status" value="2"/>
</dbReference>
<evidence type="ECO:0000259" key="11">
    <source>
        <dbReference type="PROSITE" id="PS50262"/>
    </source>
</evidence>
<evidence type="ECO:0000256" key="7">
    <source>
        <dbReference type="ARBA" id="ARBA00023170"/>
    </source>
</evidence>
<comment type="caution">
    <text evidence="12">The sequence shown here is derived from an EMBL/GenBank/DDBJ whole genome shotgun (WGS) entry which is preliminary data.</text>
</comment>
<feature type="domain" description="G-protein coupled receptors family 1 profile" evidence="11">
    <location>
        <begin position="344"/>
        <end position="586"/>
    </location>
</feature>
<feature type="transmembrane region" description="Helical" evidence="10">
    <location>
        <begin position="448"/>
        <end position="473"/>
    </location>
</feature>
<proteinExistence type="predicted"/>
<organism evidence="12 13">
    <name type="scientific">Porites lobata</name>
    <dbReference type="NCBI Taxonomy" id="104759"/>
    <lineage>
        <taxon>Eukaryota</taxon>
        <taxon>Metazoa</taxon>
        <taxon>Cnidaria</taxon>
        <taxon>Anthozoa</taxon>
        <taxon>Hexacorallia</taxon>
        <taxon>Scleractinia</taxon>
        <taxon>Fungiina</taxon>
        <taxon>Poritidae</taxon>
        <taxon>Porites</taxon>
    </lineage>
</organism>
<evidence type="ECO:0000313" key="12">
    <source>
        <dbReference type="EMBL" id="CAH3110126.1"/>
    </source>
</evidence>
<feature type="transmembrane region" description="Helical" evidence="10">
    <location>
        <begin position="328"/>
        <end position="353"/>
    </location>
</feature>
<dbReference type="InterPro" id="IPR017452">
    <property type="entry name" value="GPCR_Rhodpsn_7TM"/>
</dbReference>
<dbReference type="PANTHER" id="PTHR24246">
    <property type="entry name" value="OLFACTORY RECEPTOR AND ADENOSINE RECEPTOR"/>
    <property type="match status" value="1"/>
</dbReference>
<evidence type="ECO:0000256" key="4">
    <source>
        <dbReference type="ARBA" id="ARBA00022989"/>
    </source>
</evidence>
<sequence length="617" mass="71404">MLSSSECITWFAVVLVVSIAIVTVNLLSIILFIKNSDLRTRGMYLVINLTVADILVGVISSLHLLRFPSKECKNANSLNVRFNWDGRMITWFLFYWFPFASLTNITVISLERMHATFRPFRHRVIKKWVYGVTICVVWVLAAMISTAIMMLLSVFDKEWSQYQYLWQSYSLLCLFVICACYASIFVKICCGARPQHHGAARRQRKLTLTLLIMTIVSVLLWLPFTVATFVYHTTDSIRSLSYTKIMRLNMYLLLLFYTNSFVNPVVYTIRMPEYRKALLLLFTRRQRQNAAAAIPPHARTRHNVYRSVREKQGNRKEKFRMLSSSECITWFTVVLVVSVAIVIVNLLSIILFIKNSDLRTRGMYLVINLTVADTLVGAISSLQFLGFSSTECKNANNLNVRFTWEGYMLTWFIFYWFPLTSLTNITVISLERMHATFRPFRHRVIKKWVYGVTISVVWVLAGMISTAIMMLLLFDKELSHRQYFWQSYCLLCLLVTCACYASIIVKICCGARPQHHGAARRQRKLTGTLFIVTIVSLLLWLPFAVVIFVFIPTDSIRSLSHSKISRLNLSLTLSFYTNSFVNPVVYTIRMPEFRKALLLLLTRRQRKNAAVIPLHAR</sequence>
<evidence type="ECO:0000256" key="6">
    <source>
        <dbReference type="ARBA" id="ARBA00023136"/>
    </source>
</evidence>
<protein>
    <recommendedName>
        <fullName evidence="11">G-protein coupled receptors family 1 profile domain-containing protein</fullName>
    </recommendedName>
</protein>
<keyword evidence="4 10" id="KW-1133">Transmembrane helix</keyword>
<reference evidence="12 13" key="1">
    <citation type="submission" date="2022-05" db="EMBL/GenBank/DDBJ databases">
        <authorList>
            <consortium name="Genoscope - CEA"/>
            <person name="William W."/>
        </authorList>
    </citation>
    <scope>NUCLEOTIDE SEQUENCE [LARGE SCALE GENOMIC DNA]</scope>
</reference>
<keyword evidence="13" id="KW-1185">Reference proteome</keyword>
<dbReference type="PRINTS" id="PR00237">
    <property type="entry name" value="GPCRRHODOPSN"/>
</dbReference>
<dbReference type="CDD" id="cd00637">
    <property type="entry name" value="7tm_classA_rhodopsin-like"/>
    <property type="match status" value="2"/>
</dbReference>
<dbReference type="EMBL" id="CALNXK010000022">
    <property type="protein sequence ID" value="CAH3110126.1"/>
    <property type="molecule type" value="Genomic_DNA"/>
</dbReference>
<keyword evidence="2" id="KW-1003">Cell membrane</keyword>
<keyword evidence="7" id="KW-0675">Receptor</keyword>
<feature type="transmembrane region" description="Helical" evidence="10">
    <location>
        <begin position="571"/>
        <end position="588"/>
    </location>
</feature>
<feature type="transmembrane region" description="Helical" evidence="10">
    <location>
        <begin position="164"/>
        <end position="186"/>
    </location>
</feature>
<gene>
    <name evidence="12" type="ORF">PLOB_00018683</name>
</gene>
<dbReference type="PROSITE" id="PS50262">
    <property type="entry name" value="G_PROTEIN_RECEP_F1_2"/>
    <property type="match status" value="2"/>
</dbReference>
<feature type="transmembrane region" description="Helical" evidence="10">
    <location>
        <begin position="12"/>
        <end position="33"/>
    </location>
</feature>
<feature type="transmembrane region" description="Helical" evidence="10">
    <location>
        <begin position="206"/>
        <end position="231"/>
    </location>
</feature>
<dbReference type="PANTHER" id="PTHR24246:SF27">
    <property type="entry name" value="ADENOSINE RECEPTOR, ISOFORM A"/>
    <property type="match status" value="1"/>
</dbReference>
<feature type="transmembrane region" description="Helical" evidence="10">
    <location>
        <begin position="408"/>
        <end position="427"/>
    </location>
</feature>
<evidence type="ECO:0000256" key="10">
    <source>
        <dbReference type="SAM" id="Phobius"/>
    </source>
</evidence>
<feature type="transmembrane region" description="Helical" evidence="10">
    <location>
        <begin position="529"/>
        <end position="551"/>
    </location>
</feature>
<evidence type="ECO:0000256" key="9">
    <source>
        <dbReference type="ARBA" id="ARBA00023224"/>
    </source>
</evidence>
<dbReference type="Proteomes" id="UP001159405">
    <property type="component" value="Unassembled WGS sequence"/>
</dbReference>
<evidence type="ECO:0000256" key="8">
    <source>
        <dbReference type="ARBA" id="ARBA00023180"/>
    </source>
</evidence>
<feature type="transmembrane region" description="Helical" evidence="10">
    <location>
        <begin position="45"/>
        <end position="68"/>
    </location>
</feature>
<evidence type="ECO:0000313" key="13">
    <source>
        <dbReference type="Proteomes" id="UP001159405"/>
    </source>
</evidence>
<keyword evidence="5" id="KW-0297">G-protein coupled receptor</keyword>
<feature type="transmembrane region" description="Helical" evidence="10">
    <location>
        <begin position="485"/>
        <end position="508"/>
    </location>
</feature>
<feature type="transmembrane region" description="Helical" evidence="10">
    <location>
        <begin position="251"/>
        <end position="269"/>
    </location>
</feature>
<evidence type="ECO:0000256" key="1">
    <source>
        <dbReference type="ARBA" id="ARBA00004651"/>
    </source>
</evidence>
<evidence type="ECO:0000256" key="2">
    <source>
        <dbReference type="ARBA" id="ARBA00022475"/>
    </source>
</evidence>
<evidence type="ECO:0000256" key="5">
    <source>
        <dbReference type="ARBA" id="ARBA00023040"/>
    </source>
</evidence>